<dbReference type="AlphaFoldDB" id="A0A165SG66"/>
<dbReference type="Proteomes" id="UP000076761">
    <property type="component" value="Unassembled WGS sequence"/>
</dbReference>
<dbReference type="EMBL" id="KV425574">
    <property type="protein sequence ID" value="KZT25108.1"/>
    <property type="molecule type" value="Genomic_DNA"/>
</dbReference>
<feature type="compositionally biased region" description="Polar residues" evidence="1">
    <location>
        <begin position="58"/>
        <end position="72"/>
    </location>
</feature>
<reference evidence="2 3" key="1">
    <citation type="journal article" date="2016" name="Mol. Biol. Evol.">
        <title>Comparative Genomics of Early-Diverging Mushroom-Forming Fungi Provides Insights into the Origins of Lignocellulose Decay Capabilities.</title>
        <authorList>
            <person name="Nagy L.G."/>
            <person name="Riley R."/>
            <person name="Tritt A."/>
            <person name="Adam C."/>
            <person name="Daum C."/>
            <person name="Floudas D."/>
            <person name="Sun H."/>
            <person name="Yadav J.S."/>
            <person name="Pangilinan J."/>
            <person name="Larsson K.H."/>
            <person name="Matsuura K."/>
            <person name="Barry K."/>
            <person name="Labutti K."/>
            <person name="Kuo R."/>
            <person name="Ohm R.A."/>
            <person name="Bhattacharya S.S."/>
            <person name="Shirouzu T."/>
            <person name="Yoshinaga Y."/>
            <person name="Martin F.M."/>
            <person name="Grigoriev I.V."/>
            <person name="Hibbett D.S."/>
        </authorList>
    </citation>
    <scope>NUCLEOTIDE SEQUENCE [LARGE SCALE GENOMIC DNA]</scope>
    <source>
        <strain evidence="2 3">HHB14362 ss-1</strain>
    </source>
</reference>
<accession>A0A165SG66</accession>
<name>A0A165SG66_9AGAM</name>
<sequence>METPPLWDADCEECRRIQRGLYTHPNGHIRTRREGSPLPNNDDLAGVWIPDEDDLGAKSTSVTQPNINSTPSPALEDENSNTIPSPCDASG</sequence>
<evidence type="ECO:0000256" key="1">
    <source>
        <dbReference type="SAM" id="MobiDB-lite"/>
    </source>
</evidence>
<protein>
    <submittedName>
        <fullName evidence="2">Uncharacterized protein</fullName>
    </submittedName>
</protein>
<evidence type="ECO:0000313" key="3">
    <source>
        <dbReference type="Proteomes" id="UP000076761"/>
    </source>
</evidence>
<gene>
    <name evidence="2" type="ORF">NEOLEDRAFT_1178846</name>
</gene>
<keyword evidence="3" id="KW-1185">Reference proteome</keyword>
<proteinExistence type="predicted"/>
<organism evidence="2 3">
    <name type="scientific">Neolentinus lepideus HHB14362 ss-1</name>
    <dbReference type="NCBI Taxonomy" id="1314782"/>
    <lineage>
        <taxon>Eukaryota</taxon>
        <taxon>Fungi</taxon>
        <taxon>Dikarya</taxon>
        <taxon>Basidiomycota</taxon>
        <taxon>Agaricomycotina</taxon>
        <taxon>Agaricomycetes</taxon>
        <taxon>Gloeophyllales</taxon>
        <taxon>Gloeophyllaceae</taxon>
        <taxon>Neolentinus</taxon>
    </lineage>
</organism>
<evidence type="ECO:0000313" key="2">
    <source>
        <dbReference type="EMBL" id="KZT25108.1"/>
    </source>
</evidence>
<dbReference type="InParanoid" id="A0A165SG66"/>
<feature type="region of interest" description="Disordered" evidence="1">
    <location>
        <begin position="24"/>
        <end position="91"/>
    </location>
</feature>